<accession>A0AAV1FPY5</accession>
<evidence type="ECO:0000313" key="2">
    <source>
        <dbReference type="EMBL" id="CAJ1063228.1"/>
    </source>
</evidence>
<sequence length="93" mass="10409">MIRKGTSCLSQQNRSEPGESNRAGEGRSLISTRFDFSLLNISSPQLSRRQQQNKHSVTKKTSKKTSMKISMKTSKKTSMKSSMKSDLCQDPPV</sequence>
<protein>
    <submittedName>
        <fullName evidence="2">Uncharacterized protein</fullName>
    </submittedName>
</protein>
<dbReference type="AlphaFoldDB" id="A0AAV1FPY5"/>
<dbReference type="Proteomes" id="UP001178508">
    <property type="component" value="Chromosome 9"/>
</dbReference>
<evidence type="ECO:0000256" key="1">
    <source>
        <dbReference type="SAM" id="MobiDB-lite"/>
    </source>
</evidence>
<reference evidence="2" key="1">
    <citation type="submission" date="2023-08" db="EMBL/GenBank/DDBJ databases">
        <authorList>
            <person name="Alioto T."/>
            <person name="Alioto T."/>
            <person name="Gomez Garrido J."/>
        </authorList>
    </citation>
    <scope>NUCLEOTIDE SEQUENCE</scope>
</reference>
<feature type="region of interest" description="Disordered" evidence="1">
    <location>
        <begin position="42"/>
        <end position="93"/>
    </location>
</feature>
<feature type="compositionally biased region" description="Polar residues" evidence="1">
    <location>
        <begin position="42"/>
        <end position="55"/>
    </location>
</feature>
<name>A0AAV1FPY5_XYRNO</name>
<keyword evidence="3" id="KW-1185">Reference proteome</keyword>
<gene>
    <name evidence="2" type="ORF">XNOV1_A030488</name>
</gene>
<proteinExistence type="predicted"/>
<feature type="region of interest" description="Disordered" evidence="1">
    <location>
        <begin position="1"/>
        <end position="28"/>
    </location>
</feature>
<dbReference type="EMBL" id="OY660872">
    <property type="protein sequence ID" value="CAJ1063228.1"/>
    <property type="molecule type" value="Genomic_DNA"/>
</dbReference>
<feature type="compositionally biased region" description="Basic residues" evidence="1">
    <location>
        <begin position="56"/>
        <end position="66"/>
    </location>
</feature>
<feature type="compositionally biased region" description="Basic and acidic residues" evidence="1">
    <location>
        <begin position="16"/>
        <end position="25"/>
    </location>
</feature>
<evidence type="ECO:0000313" key="3">
    <source>
        <dbReference type="Proteomes" id="UP001178508"/>
    </source>
</evidence>
<organism evidence="2 3">
    <name type="scientific">Xyrichtys novacula</name>
    <name type="common">Pearly razorfish</name>
    <name type="synonym">Hemipteronotus novacula</name>
    <dbReference type="NCBI Taxonomy" id="13765"/>
    <lineage>
        <taxon>Eukaryota</taxon>
        <taxon>Metazoa</taxon>
        <taxon>Chordata</taxon>
        <taxon>Craniata</taxon>
        <taxon>Vertebrata</taxon>
        <taxon>Euteleostomi</taxon>
        <taxon>Actinopterygii</taxon>
        <taxon>Neopterygii</taxon>
        <taxon>Teleostei</taxon>
        <taxon>Neoteleostei</taxon>
        <taxon>Acanthomorphata</taxon>
        <taxon>Eupercaria</taxon>
        <taxon>Labriformes</taxon>
        <taxon>Labridae</taxon>
        <taxon>Xyrichtys</taxon>
    </lineage>
</organism>